<evidence type="ECO:0000256" key="1">
    <source>
        <dbReference type="SAM" id="MobiDB-lite"/>
    </source>
</evidence>
<feature type="chain" id="PRO_5011568554" description="DUF4148 domain-containing protein" evidence="2">
    <location>
        <begin position="23"/>
        <end position="96"/>
    </location>
</feature>
<evidence type="ECO:0000313" key="3">
    <source>
        <dbReference type="EMBL" id="SDC17520.1"/>
    </source>
</evidence>
<dbReference type="OrthoDB" id="9113708at2"/>
<feature type="compositionally biased region" description="Low complexity" evidence="1">
    <location>
        <begin position="67"/>
        <end position="77"/>
    </location>
</feature>
<evidence type="ECO:0000256" key="2">
    <source>
        <dbReference type="SAM" id="SignalP"/>
    </source>
</evidence>
<evidence type="ECO:0008006" key="5">
    <source>
        <dbReference type="Google" id="ProtNLM"/>
    </source>
</evidence>
<protein>
    <recommendedName>
        <fullName evidence="5">DUF4148 domain-containing protein</fullName>
    </recommendedName>
</protein>
<name>A0A1G6JFP0_9BURK</name>
<reference evidence="4" key="1">
    <citation type="submission" date="2016-09" db="EMBL/GenBank/DDBJ databases">
        <authorList>
            <person name="Varghese N."/>
            <person name="Submissions S."/>
        </authorList>
    </citation>
    <scope>NUCLEOTIDE SEQUENCE [LARGE SCALE GENOMIC DNA]</scope>
    <source>
        <strain evidence="4">TNe-862</strain>
    </source>
</reference>
<feature type="region of interest" description="Disordered" evidence="1">
    <location>
        <begin position="44"/>
        <end position="81"/>
    </location>
</feature>
<dbReference type="AlphaFoldDB" id="A0A1G6JFP0"/>
<gene>
    <name evidence="3" type="ORF">SAMN05421548_104241</name>
</gene>
<dbReference type="EMBL" id="FMYQ01000004">
    <property type="protein sequence ID" value="SDC17520.1"/>
    <property type="molecule type" value="Genomic_DNA"/>
</dbReference>
<evidence type="ECO:0000313" key="4">
    <source>
        <dbReference type="Proteomes" id="UP000198908"/>
    </source>
</evidence>
<proteinExistence type="predicted"/>
<organism evidence="3 4">
    <name type="scientific">Paraburkholderia lycopersici</name>
    <dbReference type="NCBI Taxonomy" id="416944"/>
    <lineage>
        <taxon>Bacteria</taxon>
        <taxon>Pseudomonadati</taxon>
        <taxon>Pseudomonadota</taxon>
        <taxon>Betaproteobacteria</taxon>
        <taxon>Burkholderiales</taxon>
        <taxon>Burkholderiaceae</taxon>
        <taxon>Paraburkholderia</taxon>
    </lineage>
</organism>
<dbReference type="RefSeq" id="WP_091996037.1">
    <property type="nucleotide sequence ID" value="NZ_FMYQ01000004.1"/>
</dbReference>
<keyword evidence="4" id="KW-1185">Reference proteome</keyword>
<accession>A0A1G6JFP0</accession>
<keyword evidence="2" id="KW-0732">Signal</keyword>
<sequence length="96" mass="9756">MKSLVKAVALTVALAAPLAAFAQADQGLTREQVREQLVEFQQTSRNQAAGGAHANAPVVQTDGSFGGVSSSSSASGGRYVSEAARTGPQSVYFGGQ</sequence>
<feature type="signal peptide" evidence="2">
    <location>
        <begin position="1"/>
        <end position="22"/>
    </location>
</feature>
<dbReference type="Proteomes" id="UP000198908">
    <property type="component" value="Unassembled WGS sequence"/>
</dbReference>